<dbReference type="InterPro" id="IPR036869">
    <property type="entry name" value="J_dom_sf"/>
</dbReference>
<dbReference type="InterPro" id="IPR018253">
    <property type="entry name" value="DnaJ_domain_CS"/>
</dbReference>
<dbReference type="GO" id="GO:0008270">
    <property type="term" value="F:zinc ion binding"/>
    <property type="evidence" value="ECO:0007669"/>
    <property type="project" value="UniProtKB-KW"/>
</dbReference>
<dbReference type="InterPro" id="IPR002939">
    <property type="entry name" value="DnaJ_C"/>
</dbReference>
<keyword evidence="5" id="KW-0677">Repeat</keyword>
<dbReference type="SMART" id="SM00271">
    <property type="entry name" value="DnaJ"/>
    <property type="match status" value="1"/>
</dbReference>
<dbReference type="CDD" id="cd10747">
    <property type="entry name" value="DnaJ_C"/>
    <property type="match status" value="1"/>
</dbReference>
<comment type="similarity">
    <text evidence="10">Belongs to the DnaJ family.</text>
</comment>
<gene>
    <name evidence="14" type="ORF">CB5_LOCUS23368</name>
</gene>
<dbReference type="HAMAP" id="MF_01152">
    <property type="entry name" value="DnaJ"/>
    <property type="match status" value="1"/>
</dbReference>
<dbReference type="Gene3D" id="2.10.230.10">
    <property type="entry name" value="Heat shock protein DnaJ, cysteine-rich domain"/>
    <property type="match status" value="1"/>
</dbReference>
<dbReference type="SUPFAM" id="SSF49493">
    <property type="entry name" value="HSP40/DnaJ peptide-binding domain"/>
    <property type="match status" value="2"/>
</dbReference>
<dbReference type="FunFam" id="1.10.287.110:FF:000037">
    <property type="entry name" value="Chaperone protein dnaJ A6 chloroplastic"/>
    <property type="match status" value="1"/>
</dbReference>
<dbReference type="GO" id="GO:0031072">
    <property type="term" value="F:heat shock protein binding"/>
    <property type="evidence" value="ECO:0007669"/>
    <property type="project" value="InterPro"/>
</dbReference>
<evidence type="ECO:0000256" key="9">
    <source>
        <dbReference type="ARBA" id="ARBA00023186"/>
    </source>
</evidence>
<evidence type="ECO:0000256" key="3">
    <source>
        <dbReference type="ARBA" id="ARBA00022640"/>
    </source>
</evidence>
<dbReference type="PROSITE" id="PS51188">
    <property type="entry name" value="ZF_CR"/>
    <property type="match status" value="1"/>
</dbReference>
<dbReference type="FunFam" id="2.60.260.20:FF:000009">
    <property type="entry name" value="Putative Mitochondrial DnaJ chaperone"/>
    <property type="match status" value="1"/>
</dbReference>
<evidence type="ECO:0000313" key="14">
    <source>
        <dbReference type="EMBL" id="CAD1840157.1"/>
    </source>
</evidence>
<dbReference type="CDD" id="cd10719">
    <property type="entry name" value="DnaJ_zf"/>
    <property type="match status" value="1"/>
</dbReference>
<dbReference type="CDD" id="cd06257">
    <property type="entry name" value="DnaJ"/>
    <property type="match status" value="1"/>
</dbReference>
<dbReference type="InterPro" id="IPR001305">
    <property type="entry name" value="HSP_DnaJ_Cys-rich_dom"/>
</dbReference>
<evidence type="ECO:0000259" key="13">
    <source>
        <dbReference type="PROSITE" id="PS51188"/>
    </source>
</evidence>
<dbReference type="PROSITE" id="PS00636">
    <property type="entry name" value="DNAJ_1"/>
    <property type="match status" value="1"/>
</dbReference>
<dbReference type="Gene3D" id="2.60.260.20">
    <property type="entry name" value="Urease metallochaperone UreE, N-terminal domain"/>
    <property type="match status" value="2"/>
</dbReference>
<dbReference type="InterPro" id="IPR001623">
    <property type="entry name" value="DnaJ_domain"/>
</dbReference>
<feature type="domain" description="J" evidence="12">
    <location>
        <begin position="119"/>
        <end position="183"/>
    </location>
</feature>
<keyword evidence="7 11" id="KW-0862">Zinc</keyword>
<dbReference type="PRINTS" id="PR00625">
    <property type="entry name" value="JDOMAIN"/>
</dbReference>
<protein>
    <recommendedName>
        <fullName evidence="15">Chaperone protein dnaJ A6, chloroplastic</fullName>
    </recommendedName>
</protein>
<evidence type="ECO:0000256" key="10">
    <source>
        <dbReference type="ARBA" id="ARBA00061004"/>
    </source>
</evidence>
<keyword evidence="4 11" id="KW-0479">Metal-binding</keyword>
<evidence type="ECO:0000256" key="8">
    <source>
        <dbReference type="ARBA" id="ARBA00022946"/>
    </source>
</evidence>
<dbReference type="GO" id="GO:0005783">
    <property type="term" value="C:endoplasmic reticulum"/>
    <property type="evidence" value="ECO:0007669"/>
    <property type="project" value="UniProtKB-ARBA"/>
</dbReference>
<organism evidence="14">
    <name type="scientific">Ananas comosus var. bracteatus</name>
    <name type="common">red pineapple</name>
    <dbReference type="NCBI Taxonomy" id="296719"/>
    <lineage>
        <taxon>Eukaryota</taxon>
        <taxon>Viridiplantae</taxon>
        <taxon>Streptophyta</taxon>
        <taxon>Embryophyta</taxon>
        <taxon>Tracheophyta</taxon>
        <taxon>Spermatophyta</taxon>
        <taxon>Magnoliopsida</taxon>
        <taxon>Liliopsida</taxon>
        <taxon>Poales</taxon>
        <taxon>Bromeliaceae</taxon>
        <taxon>Bromelioideae</taxon>
        <taxon>Ananas</taxon>
    </lineage>
</organism>
<keyword evidence="2" id="KW-0150">Chloroplast</keyword>
<dbReference type="Pfam" id="PF01556">
    <property type="entry name" value="DnaJ_C"/>
    <property type="match status" value="1"/>
</dbReference>
<sequence>MCHALMYESGATAIGLKPSGLPSQKQSDVNHTVWNYIHTSIGAQPRLVLAYVSPRTKSCCCVKNLLASHKGTSVREKCLASSNASFFNQVPSSSLLNLVASPNFRQCRGSRLVVRADADYYSILGVSKNASKSEIKSAYRKLARSYHPDVNKEPGAEQKFKEISNAYEVLSDDEKRSIYDRYGEAGLKGAGMGMGDFSNPFDLFESLFEGMGGMGGMGGSRAARNRPIQGDDESYNLVLNFKEAIFGVEKEIEITRLETCGTCDGSGAKPGTSPTKCSTCGGQGQVISSARTPLGVFQQVSTCSTCDGTGEFSTPCSTCGGDGRVRRSKRISLKVPAGVDSGSRLRVRSEGNAGRRGGPPGDLYVFIEVLSDPVLKRDGTNILYTCKVSYIDAILGTTIKVPTVDGTVDLKIPSGTQPGTTLVMAKKGVPFLGKPNVRGDQLVRVQVEIPKRLSSEERKLIEELADLNKAKTPNNRR</sequence>
<dbReference type="AlphaFoldDB" id="A0A6V7QB99"/>
<evidence type="ECO:0000256" key="11">
    <source>
        <dbReference type="PROSITE-ProRule" id="PRU00546"/>
    </source>
</evidence>
<dbReference type="InterPro" id="IPR012724">
    <property type="entry name" value="DnaJ"/>
</dbReference>
<dbReference type="PANTHER" id="PTHR43096:SF10">
    <property type="entry name" value="CHAPERONE PROTEIN DNAJ A6, CHLOROPLASTIC"/>
    <property type="match status" value="1"/>
</dbReference>
<name>A0A6V7QB99_ANACO</name>
<evidence type="ECO:0000256" key="4">
    <source>
        <dbReference type="ARBA" id="ARBA00022723"/>
    </source>
</evidence>
<dbReference type="PROSITE" id="PS50076">
    <property type="entry name" value="DNAJ_2"/>
    <property type="match status" value="1"/>
</dbReference>
<dbReference type="GO" id="GO:0009535">
    <property type="term" value="C:chloroplast thylakoid membrane"/>
    <property type="evidence" value="ECO:0007669"/>
    <property type="project" value="TreeGrafter"/>
</dbReference>
<keyword evidence="9" id="KW-0143">Chaperone</keyword>
<dbReference type="Gene3D" id="1.10.287.110">
    <property type="entry name" value="DnaJ domain"/>
    <property type="match status" value="1"/>
</dbReference>
<evidence type="ECO:0000259" key="12">
    <source>
        <dbReference type="PROSITE" id="PS50076"/>
    </source>
</evidence>
<keyword evidence="6 11" id="KW-0863">Zinc-finger</keyword>
<evidence type="ECO:0000256" key="2">
    <source>
        <dbReference type="ARBA" id="ARBA00022528"/>
    </source>
</evidence>
<keyword evidence="8" id="KW-0809">Transit peptide</keyword>
<evidence type="ECO:0008006" key="15">
    <source>
        <dbReference type="Google" id="ProtNLM"/>
    </source>
</evidence>
<dbReference type="InterPro" id="IPR008971">
    <property type="entry name" value="HSP40/DnaJ_pept-bd"/>
</dbReference>
<feature type="zinc finger region" description="CR-type" evidence="11">
    <location>
        <begin position="247"/>
        <end position="328"/>
    </location>
</feature>
<dbReference type="Pfam" id="PF00226">
    <property type="entry name" value="DnaJ"/>
    <property type="match status" value="1"/>
</dbReference>
<evidence type="ECO:0000256" key="1">
    <source>
        <dbReference type="ARBA" id="ARBA00004229"/>
    </source>
</evidence>
<evidence type="ECO:0000256" key="7">
    <source>
        <dbReference type="ARBA" id="ARBA00022833"/>
    </source>
</evidence>
<dbReference type="GO" id="GO:0009408">
    <property type="term" value="P:response to heat"/>
    <property type="evidence" value="ECO:0007669"/>
    <property type="project" value="InterPro"/>
</dbReference>
<evidence type="ECO:0000256" key="6">
    <source>
        <dbReference type="ARBA" id="ARBA00022771"/>
    </source>
</evidence>
<dbReference type="GO" id="GO:0042026">
    <property type="term" value="P:protein refolding"/>
    <property type="evidence" value="ECO:0007669"/>
    <property type="project" value="TreeGrafter"/>
</dbReference>
<dbReference type="FunFam" id="2.60.260.20:FF:000005">
    <property type="entry name" value="Chaperone protein dnaJ 1, mitochondrial"/>
    <property type="match status" value="1"/>
</dbReference>
<dbReference type="Pfam" id="PF00684">
    <property type="entry name" value="DnaJ_CXXCXGXG"/>
    <property type="match status" value="1"/>
</dbReference>
<dbReference type="FunFam" id="2.10.230.10:FF:000002">
    <property type="entry name" value="Molecular chaperone DnaJ"/>
    <property type="match status" value="1"/>
</dbReference>
<dbReference type="EMBL" id="LR862134">
    <property type="protein sequence ID" value="CAD1840157.1"/>
    <property type="molecule type" value="Genomic_DNA"/>
</dbReference>
<dbReference type="SUPFAM" id="SSF57938">
    <property type="entry name" value="DnaJ/Hsp40 cysteine-rich domain"/>
    <property type="match status" value="1"/>
</dbReference>
<feature type="domain" description="CR-type" evidence="13">
    <location>
        <begin position="247"/>
        <end position="328"/>
    </location>
</feature>
<proteinExistence type="inferred from homology"/>
<reference evidence="14" key="1">
    <citation type="submission" date="2020-07" db="EMBL/GenBank/DDBJ databases">
        <authorList>
            <person name="Lin J."/>
        </authorList>
    </citation>
    <scope>NUCLEOTIDE SEQUENCE</scope>
</reference>
<dbReference type="NCBIfam" id="NF008035">
    <property type="entry name" value="PRK10767.1"/>
    <property type="match status" value="1"/>
</dbReference>
<dbReference type="InterPro" id="IPR036410">
    <property type="entry name" value="HSP_DnaJ_Cys-rich_dom_sf"/>
</dbReference>
<dbReference type="SUPFAM" id="SSF46565">
    <property type="entry name" value="Chaperone J-domain"/>
    <property type="match status" value="1"/>
</dbReference>
<accession>A0A6V7QB99</accession>
<dbReference type="GO" id="GO:0005524">
    <property type="term" value="F:ATP binding"/>
    <property type="evidence" value="ECO:0007669"/>
    <property type="project" value="InterPro"/>
</dbReference>
<evidence type="ECO:0000256" key="5">
    <source>
        <dbReference type="ARBA" id="ARBA00022737"/>
    </source>
</evidence>
<dbReference type="GO" id="GO:0051082">
    <property type="term" value="F:unfolded protein binding"/>
    <property type="evidence" value="ECO:0007669"/>
    <property type="project" value="InterPro"/>
</dbReference>
<dbReference type="NCBIfam" id="TIGR02349">
    <property type="entry name" value="DnaJ_bact"/>
    <property type="match status" value="1"/>
</dbReference>
<dbReference type="PANTHER" id="PTHR43096">
    <property type="entry name" value="DNAJ HOMOLOG 1, MITOCHONDRIAL-RELATED"/>
    <property type="match status" value="1"/>
</dbReference>
<comment type="subcellular location">
    <subcellularLocation>
        <location evidence="1">Plastid</location>
        <location evidence="1">Chloroplast</location>
    </subcellularLocation>
</comment>
<keyword evidence="3" id="KW-0934">Plastid</keyword>